<evidence type="ECO:0000256" key="4">
    <source>
        <dbReference type="ARBA" id="ARBA00034301"/>
    </source>
</evidence>
<dbReference type="EMBL" id="MBTG01000010">
    <property type="protein sequence ID" value="OPH58335.1"/>
    <property type="molecule type" value="Genomic_DNA"/>
</dbReference>
<keyword evidence="1" id="KW-0540">Nuclease</keyword>
<dbReference type="PANTHER" id="PTHR46018">
    <property type="entry name" value="ZINC PHOSPHODIESTERASE ELAC PROTEIN 1"/>
    <property type="match status" value="1"/>
</dbReference>
<comment type="catalytic activity">
    <reaction evidence="3">
        <text>3',5'-cyclic CMP + H2O = CMP + H(+)</text>
        <dbReference type="Rhea" id="RHEA:72675"/>
        <dbReference type="ChEBI" id="CHEBI:15377"/>
        <dbReference type="ChEBI" id="CHEBI:15378"/>
        <dbReference type="ChEBI" id="CHEBI:58003"/>
        <dbReference type="ChEBI" id="CHEBI:60377"/>
    </reaction>
    <physiologicalReaction direction="left-to-right" evidence="3">
        <dbReference type="Rhea" id="RHEA:72676"/>
    </physiologicalReaction>
</comment>
<dbReference type="OrthoDB" id="9802897at2"/>
<evidence type="ECO:0000256" key="2">
    <source>
        <dbReference type="ARBA" id="ARBA00022833"/>
    </source>
</evidence>
<evidence type="ECO:0000256" key="1">
    <source>
        <dbReference type="ARBA" id="ARBA00022759"/>
    </source>
</evidence>
<dbReference type="PANTHER" id="PTHR46018:SF2">
    <property type="entry name" value="ZINC PHOSPHODIESTERASE ELAC PROTEIN 1"/>
    <property type="match status" value="1"/>
</dbReference>
<dbReference type="Gene3D" id="3.60.15.10">
    <property type="entry name" value="Ribonuclease Z/Hydroxyacylglutathione hydrolase-like"/>
    <property type="match status" value="1"/>
</dbReference>
<comment type="function">
    <text evidence="4">Counteracts the endogenous Pycsar antiviral defense system. Phosphodiesterase that enables metal-dependent hydrolysis of host cyclic nucleotide Pycsar defense signals such as cCMP and cUMP.</text>
</comment>
<dbReference type="SMART" id="SM00849">
    <property type="entry name" value="Lactamase_B"/>
    <property type="match status" value="1"/>
</dbReference>
<reference evidence="8" key="1">
    <citation type="submission" date="2016-07" db="EMBL/GenBank/DDBJ databases">
        <authorList>
            <person name="Florea S."/>
            <person name="Webb J.S."/>
            <person name="Jaromczyk J."/>
            <person name="Schardl C.L."/>
        </authorList>
    </citation>
    <scope>NUCLEOTIDE SEQUENCE [LARGE SCALE GENOMIC DNA]</scope>
    <source>
        <strain evidence="8">CY1</strain>
    </source>
</reference>
<dbReference type="Pfam" id="PF23023">
    <property type="entry name" value="Anti-Pycsar_Apyc1"/>
    <property type="match status" value="1"/>
</dbReference>
<gene>
    <name evidence="7" type="ORF">BC351_23505</name>
</gene>
<dbReference type="STRING" id="1469647.BC351_23505"/>
<dbReference type="AlphaFoldDB" id="A0A1V4HMI7"/>
<name>A0A1V4HMI7_9BACL</name>
<keyword evidence="1" id="KW-0255">Endonuclease</keyword>
<sequence length="262" mass="30074">MNQPFHIMMLGVGNGFIKSTYHNNALIETQGKRYLVDCGSLAWQSLHDIGLGFDDIEGIFITHLHYDHCGGLDEAALYGAYAANRRMKLWIPEPLKGLLWEHCLRGTLENVVDHKLALEDYFDVQWVEEGESFSFVPQSVNAAVPAIEASCSSLSAHWIQTLHVPSKFSCSLVLNNRFFYSADMQPDKELLVELSRQGVEVFYHETCFGHNAVHSAFEELCQYPEEIRRCMYLMHYGEAPRDLTESDLQGMKLLRQHEWLTW</sequence>
<dbReference type="GO" id="GO:0042781">
    <property type="term" value="F:3'-tRNA processing endoribonuclease activity"/>
    <property type="evidence" value="ECO:0007669"/>
    <property type="project" value="TreeGrafter"/>
</dbReference>
<protein>
    <recommendedName>
        <fullName evidence="6">Metallo-beta-lactamase domain-containing protein</fullName>
    </recommendedName>
</protein>
<keyword evidence="1" id="KW-0378">Hydrolase</keyword>
<organism evidence="7 8">
    <name type="scientific">Paenibacillus ferrarius</name>
    <dbReference type="NCBI Taxonomy" id="1469647"/>
    <lineage>
        <taxon>Bacteria</taxon>
        <taxon>Bacillati</taxon>
        <taxon>Bacillota</taxon>
        <taxon>Bacilli</taxon>
        <taxon>Bacillales</taxon>
        <taxon>Paenibacillaceae</taxon>
        <taxon>Paenibacillus</taxon>
    </lineage>
</organism>
<dbReference type="SUPFAM" id="SSF56281">
    <property type="entry name" value="Metallo-hydrolase/oxidoreductase"/>
    <property type="match status" value="1"/>
</dbReference>
<evidence type="ECO:0000259" key="6">
    <source>
        <dbReference type="SMART" id="SM00849"/>
    </source>
</evidence>
<evidence type="ECO:0000313" key="7">
    <source>
        <dbReference type="EMBL" id="OPH58335.1"/>
    </source>
</evidence>
<accession>A0A1V4HMI7</accession>
<evidence type="ECO:0000256" key="3">
    <source>
        <dbReference type="ARBA" id="ARBA00034221"/>
    </source>
</evidence>
<dbReference type="RefSeq" id="WP_079412099.1">
    <property type="nucleotide sequence ID" value="NZ_MBTG01000010.1"/>
</dbReference>
<evidence type="ECO:0000256" key="5">
    <source>
        <dbReference type="ARBA" id="ARBA00048505"/>
    </source>
</evidence>
<dbReference type="GO" id="GO:0046872">
    <property type="term" value="F:metal ion binding"/>
    <property type="evidence" value="ECO:0007669"/>
    <property type="project" value="UniProtKB-KW"/>
</dbReference>
<evidence type="ECO:0000313" key="8">
    <source>
        <dbReference type="Proteomes" id="UP000190626"/>
    </source>
</evidence>
<dbReference type="InterPro" id="IPR001279">
    <property type="entry name" value="Metallo-B-lactamas"/>
</dbReference>
<proteinExistence type="predicted"/>
<dbReference type="Proteomes" id="UP000190626">
    <property type="component" value="Unassembled WGS sequence"/>
</dbReference>
<comment type="catalytic activity">
    <reaction evidence="5">
        <text>3',5'-cyclic UMP + H2O = UMP + H(+)</text>
        <dbReference type="Rhea" id="RHEA:70575"/>
        <dbReference type="ChEBI" id="CHEBI:15377"/>
        <dbReference type="ChEBI" id="CHEBI:15378"/>
        <dbReference type="ChEBI" id="CHEBI:57865"/>
        <dbReference type="ChEBI" id="CHEBI:184387"/>
    </reaction>
    <physiologicalReaction direction="left-to-right" evidence="5">
        <dbReference type="Rhea" id="RHEA:70576"/>
    </physiologicalReaction>
</comment>
<feature type="domain" description="Metallo-beta-lactamase" evidence="6">
    <location>
        <begin position="21"/>
        <end position="235"/>
    </location>
</feature>
<keyword evidence="8" id="KW-1185">Reference proteome</keyword>
<keyword evidence="2" id="KW-0862">Zinc</keyword>
<dbReference type="InterPro" id="IPR036866">
    <property type="entry name" value="RibonucZ/Hydroxyglut_hydro"/>
</dbReference>
<comment type="caution">
    <text evidence="7">The sequence shown here is derived from an EMBL/GenBank/DDBJ whole genome shotgun (WGS) entry which is preliminary data.</text>
</comment>